<keyword evidence="1" id="KW-1133">Transmembrane helix</keyword>
<evidence type="ECO:0000313" key="3">
    <source>
        <dbReference type="Proteomes" id="UP001138757"/>
    </source>
</evidence>
<protein>
    <submittedName>
        <fullName evidence="2">Uncharacterized protein</fullName>
    </submittedName>
</protein>
<feature type="transmembrane region" description="Helical" evidence="1">
    <location>
        <begin position="67"/>
        <end position="87"/>
    </location>
</feature>
<reference evidence="2" key="1">
    <citation type="submission" date="2021-05" db="EMBL/GenBank/DDBJ databases">
        <title>Genome of Sphingobium sp. strain.</title>
        <authorList>
            <person name="Fan R."/>
        </authorList>
    </citation>
    <scope>NUCLEOTIDE SEQUENCE</scope>
    <source>
        <strain evidence="2">H33</strain>
    </source>
</reference>
<dbReference type="RefSeq" id="WP_214622327.1">
    <property type="nucleotide sequence ID" value="NZ_JAHGAW010000004.1"/>
</dbReference>
<feature type="transmembrane region" description="Helical" evidence="1">
    <location>
        <begin position="96"/>
        <end position="116"/>
    </location>
</feature>
<feature type="transmembrane region" description="Helical" evidence="1">
    <location>
        <begin position="12"/>
        <end position="32"/>
    </location>
</feature>
<sequence>MMLGLSLPEFTLLHVVISLVGIAAGLIFFGALSSGRWLSRANGLFLTFTILTSVTGFLFPPKPIGPPFIFGVVSLVLLAIALFSLFVQQARGPGRIIFLVTALIAQWLNMVVLVVQSFQKIPALNALAPTGAEPPVLAGQALMLLIILFFAWRTIPARIGHAILR</sequence>
<evidence type="ECO:0000313" key="2">
    <source>
        <dbReference type="EMBL" id="MBT2186566.1"/>
    </source>
</evidence>
<dbReference type="AlphaFoldDB" id="A0A9X1DAT0"/>
<dbReference type="EMBL" id="JAHGAW010000004">
    <property type="protein sequence ID" value="MBT2186566.1"/>
    <property type="molecule type" value="Genomic_DNA"/>
</dbReference>
<accession>A0A9X1DAT0</accession>
<feature type="transmembrane region" description="Helical" evidence="1">
    <location>
        <begin position="136"/>
        <end position="155"/>
    </location>
</feature>
<proteinExistence type="predicted"/>
<keyword evidence="1" id="KW-0472">Membrane</keyword>
<gene>
    <name evidence="2" type="ORF">KK488_06345</name>
</gene>
<keyword evidence="1" id="KW-0812">Transmembrane</keyword>
<dbReference type="Proteomes" id="UP001138757">
    <property type="component" value="Unassembled WGS sequence"/>
</dbReference>
<keyword evidence="3" id="KW-1185">Reference proteome</keyword>
<name>A0A9X1DAT0_9SPHN</name>
<comment type="caution">
    <text evidence="2">The sequence shown here is derived from an EMBL/GenBank/DDBJ whole genome shotgun (WGS) entry which is preliminary data.</text>
</comment>
<evidence type="ECO:0000256" key="1">
    <source>
        <dbReference type="SAM" id="Phobius"/>
    </source>
</evidence>
<feature type="transmembrane region" description="Helical" evidence="1">
    <location>
        <begin position="44"/>
        <end position="61"/>
    </location>
</feature>
<organism evidence="2 3">
    <name type="scientific">Sphingobium nicotianae</name>
    <dbReference type="NCBI Taxonomy" id="2782607"/>
    <lineage>
        <taxon>Bacteria</taxon>
        <taxon>Pseudomonadati</taxon>
        <taxon>Pseudomonadota</taxon>
        <taxon>Alphaproteobacteria</taxon>
        <taxon>Sphingomonadales</taxon>
        <taxon>Sphingomonadaceae</taxon>
        <taxon>Sphingobium</taxon>
    </lineage>
</organism>